<protein>
    <submittedName>
        <fullName evidence="5">AraC-like DNA-binding protein</fullName>
    </submittedName>
</protein>
<evidence type="ECO:0000313" key="5">
    <source>
        <dbReference type="EMBL" id="MDQ0543863.1"/>
    </source>
</evidence>
<evidence type="ECO:0000259" key="4">
    <source>
        <dbReference type="PROSITE" id="PS01124"/>
    </source>
</evidence>
<dbReference type="InterPro" id="IPR035418">
    <property type="entry name" value="AraC-bd_2"/>
</dbReference>
<evidence type="ECO:0000256" key="3">
    <source>
        <dbReference type="ARBA" id="ARBA00023163"/>
    </source>
</evidence>
<feature type="domain" description="HTH araC/xylS-type" evidence="4">
    <location>
        <begin position="212"/>
        <end position="313"/>
    </location>
</feature>
<reference evidence="5" key="1">
    <citation type="submission" date="2023-07" db="EMBL/GenBank/DDBJ databases">
        <title>Genomic Encyclopedia of Type Strains, Phase IV (KMG-IV): sequencing the most valuable type-strain genomes for metagenomic binning, comparative biology and taxonomic classification.</title>
        <authorList>
            <person name="Goeker M."/>
        </authorList>
    </citation>
    <scope>NUCLEOTIDE SEQUENCE</scope>
    <source>
        <strain evidence="5">DSM 19569</strain>
    </source>
</reference>
<comment type="caution">
    <text evidence="5">The sequence shown here is derived from an EMBL/GenBank/DDBJ whole genome shotgun (WGS) entry which is preliminary data.</text>
</comment>
<dbReference type="PANTHER" id="PTHR46796:SF6">
    <property type="entry name" value="ARAC SUBFAMILY"/>
    <property type="match status" value="1"/>
</dbReference>
<dbReference type="InterPro" id="IPR018060">
    <property type="entry name" value="HTH_AraC"/>
</dbReference>
<dbReference type="InterPro" id="IPR050204">
    <property type="entry name" value="AraC_XylS_family_regulators"/>
</dbReference>
<dbReference type="Pfam" id="PF14525">
    <property type="entry name" value="AraC_binding_2"/>
    <property type="match status" value="1"/>
</dbReference>
<dbReference type="EMBL" id="JAUSWL010000004">
    <property type="protein sequence ID" value="MDQ0543863.1"/>
    <property type="molecule type" value="Genomic_DNA"/>
</dbReference>
<dbReference type="AlphaFoldDB" id="A0AAJ1TTY7"/>
<dbReference type="GeneID" id="90832463"/>
<dbReference type="GO" id="GO:0003700">
    <property type="term" value="F:DNA-binding transcription factor activity"/>
    <property type="evidence" value="ECO:0007669"/>
    <property type="project" value="InterPro"/>
</dbReference>
<organism evidence="5 6">
    <name type="scientific">Methylobacterium brachiatum</name>
    <dbReference type="NCBI Taxonomy" id="269660"/>
    <lineage>
        <taxon>Bacteria</taxon>
        <taxon>Pseudomonadati</taxon>
        <taxon>Pseudomonadota</taxon>
        <taxon>Alphaproteobacteria</taxon>
        <taxon>Hyphomicrobiales</taxon>
        <taxon>Methylobacteriaceae</taxon>
        <taxon>Methylobacterium</taxon>
    </lineage>
</organism>
<gene>
    <name evidence="5" type="ORF">QO001_002792</name>
</gene>
<accession>A0AAJ1TTY7</accession>
<evidence type="ECO:0000313" key="6">
    <source>
        <dbReference type="Proteomes" id="UP001223420"/>
    </source>
</evidence>
<dbReference type="PROSITE" id="PS00041">
    <property type="entry name" value="HTH_ARAC_FAMILY_1"/>
    <property type="match status" value="1"/>
</dbReference>
<dbReference type="InterPro" id="IPR009057">
    <property type="entry name" value="Homeodomain-like_sf"/>
</dbReference>
<dbReference type="RefSeq" id="WP_091862192.1">
    <property type="nucleotide sequence ID" value="NZ_FOQW01000008.1"/>
</dbReference>
<keyword evidence="3" id="KW-0804">Transcription</keyword>
<dbReference type="InterPro" id="IPR018062">
    <property type="entry name" value="HTH_AraC-typ_CS"/>
</dbReference>
<keyword evidence="1" id="KW-0805">Transcription regulation</keyword>
<dbReference type="SMART" id="SM00342">
    <property type="entry name" value="HTH_ARAC"/>
    <property type="match status" value="1"/>
</dbReference>
<dbReference type="PRINTS" id="PR00032">
    <property type="entry name" value="HTHARAC"/>
</dbReference>
<dbReference type="Gene3D" id="1.10.10.60">
    <property type="entry name" value="Homeodomain-like"/>
    <property type="match status" value="1"/>
</dbReference>
<evidence type="ECO:0000256" key="1">
    <source>
        <dbReference type="ARBA" id="ARBA00023015"/>
    </source>
</evidence>
<sequence length="319" mass="35340">MQTLFSTEGMHRENSFKIWRETLSDRSLPIELERLDDVPFQATIETATVGSLDLTRLTQGAVRANTSRDMIQRRGQDGTLIVTFQLAGVLTSLQDDRSSVQRAGDLVVLDHRPGVLTTSAGHQSLYLELPRERLESVLGSARLFTSMTVGADVGALSLARTFFLDLIKIRRQLAPDTAIRMSEIGIDLIVACLAERLAHEAPRPVHGTLVVQRAKAYVEAHLGDPSLDPPQLAVAMGVSLRRLQELFHERGQHISDWIWDRRLAAAANRLSDRGFVHVPIGTLAYGCGFANQAHFSRRFKERHGLAPRAYRQAALLGAP</sequence>
<name>A0AAJ1TTY7_9HYPH</name>
<keyword evidence="2 5" id="KW-0238">DNA-binding</keyword>
<dbReference type="Proteomes" id="UP001223420">
    <property type="component" value="Unassembled WGS sequence"/>
</dbReference>
<dbReference type="PANTHER" id="PTHR46796">
    <property type="entry name" value="HTH-TYPE TRANSCRIPTIONAL ACTIVATOR RHAS-RELATED"/>
    <property type="match status" value="1"/>
</dbReference>
<dbReference type="PROSITE" id="PS01124">
    <property type="entry name" value="HTH_ARAC_FAMILY_2"/>
    <property type="match status" value="1"/>
</dbReference>
<proteinExistence type="predicted"/>
<dbReference type="InterPro" id="IPR020449">
    <property type="entry name" value="Tscrpt_reg_AraC-type_HTH"/>
</dbReference>
<evidence type="ECO:0000256" key="2">
    <source>
        <dbReference type="ARBA" id="ARBA00023125"/>
    </source>
</evidence>
<dbReference type="GO" id="GO:0043565">
    <property type="term" value="F:sequence-specific DNA binding"/>
    <property type="evidence" value="ECO:0007669"/>
    <property type="project" value="InterPro"/>
</dbReference>
<dbReference type="Pfam" id="PF12833">
    <property type="entry name" value="HTH_18"/>
    <property type="match status" value="1"/>
</dbReference>
<dbReference type="SUPFAM" id="SSF46689">
    <property type="entry name" value="Homeodomain-like"/>
    <property type="match status" value="1"/>
</dbReference>